<dbReference type="InterPro" id="IPR039707">
    <property type="entry name" value="MPEG1"/>
</dbReference>
<dbReference type="SMART" id="SM00457">
    <property type="entry name" value="MACPF"/>
    <property type="match status" value="1"/>
</dbReference>
<evidence type="ECO:0000256" key="14">
    <source>
        <dbReference type="ARBA" id="ARBA00023180"/>
    </source>
</evidence>
<evidence type="ECO:0000256" key="12">
    <source>
        <dbReference type="ARBA" id="ARBA00023136"/>
    </source>
</evidence>
<evidence type="ECO:0000313" key="23">
    <source>
        <dbReference type="EMBL" id="KAJ7344196.1"/>
    </source>
</evidence>
<dbReference type="OrthoDB" id="5950457at2759"/>
<feature type="chain" id="PRO_5040132579" description="Macrophage-expressed gene 1 protein" evidence="21">
    <location>
        <begin position="20"/>
        <end position="723"/>
    </location>
</feature>
<dbReference type="GO" id="GO:0030670">
    <property type="term" value="C:phagocytic vesicle membrane"/>
    <property type="evidence" value="ECO:0007669"/>
    <property type="project" value="UniProtKB-SubCell"/>
</dbReference>
<feature type="signal peptide" evidence="21">
    <location>
        <begin position="1"/>
        <end position="19"/>
    </location>
</feature>
<evidence type="ECO:0000256" key="6">
    <source>
        <dbReference type="ARBA" id="ARBA00022692"/>
    </source>
</evidence>
<evidence type="ECO:0000256" key="19">
    <source>
        <dbReference type="SAM" id="MobiDB-lite"/>
    </source>
</evidence>
<dbReference type="PROSITE" id="PS51412">
    <property type="entry name" value="MACPF_2"/>
    <property type="match status" value="1"/>
</dbReference>
<evidence type="ECO:0000256" key="17">
    <source>
        <dbReference type="ARBA" id="ARBA00045657"/>
    </source>
</evidence>
<evidence type="ECO:0000256" key="7">
    <source>
        <dbReference type="ARBA" id="ARBA00022729"/>
    </source>
</evidence>
<comment type="similarity">
    <text evidence="2">Belongs to the MPEG1 family.</text>
</comment>
<name>A0A9Q0Y601_9SAUR</name>
<keyword evidence="7 21" id="KW-0732">Signal</keyword>
<evidence type="ECO:0000313" key="24">
    <source>
        <dbReference type="Proteomes" id="UP001142489"/>
    </source>
</evidence>
<keyword evidence="11" id="KW-1064">Adaptive immunity</keyword>
<sequence length="723" mass="79917">MGNFSIFPSLALILGVCWAMDQPARHPLTLGLQTCMQALKLPALEVLPGGGWDNLRNVDMGRVIGLNYSLCKTTEDGSYIIPNEVFTIALKQSSLEVNSEIIDSWMDYQCITAASINLELSYSNINGRFSSDFRRMKTHQVRDQAVTTRAQVRNLMYTVKFDPAATLNKGFQQQLFTIASHLENNRTRMADYLAEVLVLNYGTHVVTAVDAGASLVQEDQVKSTFVKDSRSMRSSITAAAGVSFQNIVNFKASASVGTEDLFTKQYLANRTNSRVESIGGLPFYPGITLKAWQESITNHLVAIDRSGLPLQFFITPNNLPGLPRFIVKKLARTVASAISRYYLFNTYPGCTDPASDNFNFHANTDDGTCEGTMSNFTFGGAYQKCAQLEGPDAAILCQGLEQRNPLTGDFSCPAGYSPIRLSSQQREEGYSHLDCHQDCLVWKIFCKQVCKDIFTLSKVQFSSYWCAARGRVPENSGFLFGGLFTARSTNPMTNDQSCPSMYYQLKLFDQLKICVSRDARGQRYSVPFGGFFSCQVGNPLVGPHNGTENDPYPKRCPVGFSQHLALISDGCQIEYCVQAGRFTEGSLPQARLPPFTHKPPMSFVATDTVMVINSNDGQTWVKDSQTQLWKIGDPAEVHQAMKKKGVGVGGNLSAGEIAGITISVTTGLAVLFGLGAYGCRRYKKREYSEIEEEEKSLILNHPAHNLQSEMEDTTQQKQESQTV</sequence>
<comment type="caution">
    <text evidence="23">The sequence shown here is derived from an EMBL/GenBank/DDBJ whole genome shotgun (WGS) entry which is preliminary data.</text>
</comment>
<evidence type="ECO:0000256" key="15">
    <source>
        <dbReference type="ARBA" id="ARBA00023329"/>
    </source>
</evidence>
<evidence type="ECO:0000256" key="4">
    <source>
        <dbReference type="ARBA" id="ARBA00022452"/>
    </source>
</evidence>
<keyword evidence="8" id="KW-0832">Ubl conjugation</keyword>
<keyword evidence="10 20" id="KW-1133">Transmembrane helix</keyword>
<keyword evidence="9" id="KW-0391">Immunity</keyword>
<keyword evidence="13" id="KW-1015">Disulfide bond</keyword>
<proteinExistence type="inferred from homology"/>
<evidence type="ECO:0000256" key="11">
    <source>
        <dbReference type="ARBA" id="ARBA00023130"/>
    </source>
</evidence>
<evidence type="ECO:0000256" key="13">
    <source>
        <dbReference type="ARBA" id="ARBA00023157"/>
    </source>
</evidence>
<evidence type="ECO:0000256" key="5">
    <source>
        <dbReference type="ARBA" id="ARBA00022588"/>
    </source>
</evidence>
<organism evidence="23 24">
    <name type="scientific">Phrynocephalus forsythii</name>
    <dbReference type="NCBI Taxonomy" id="171643"/>
    <lineage>
        <taxon>Eukaryota</taxon>
        <taxon>Metazoa</taxon>
        <taxon>Chordata</taxon>
        <taxon>Craniata</taxon>
        <taxon>Vertebrata</taxon>
        <taxon>Euteleostomi</taxon>
        <taxon>Lepidosauria</taxon>
        <taxon>Squamata</taxon>
        <taxon>Bifurcata</taxon>
        <taxon>Unidentata</taxon>
        <taxon>Episquamata</taxon>
        <taxon>Toxicofera</taxon>
        <taxon>Iguania</taxon>
        <taxon>Acrodonta</taxon>
        <taxon>Agamidae</taxon>
        <taxon>Agaminae</taxon>
        <taxon>Phrynocephalus</taxon>
    </lineage>
</organism>
<evidence type="ECO:0000256" key="16">
    <source>
        <dbReference type="ARBA" id="ARBA00030728"/>
    </source>
</evidence>
<evidence type="ECO:0000256" key="20">
    <source>
        <dbReference type="SAM" id="Phobius"/>
    </source>
</evidence>
<dbReference type="AlphaFoldDB" id="A0A9Q0Y601"/>
<dbReference type="CDD" id="cd22579">
    <property type="entry name" value="MPEG1_P2"/>
    <property type="match status" value="1"/>
</dbReference>
<dbReference type="Proteomes" id="UP001142489">
    <property type="component" value="Unassembled WGS sequence"/>
</dbReference>
<reference evidence="23" key="1">
    <citation type="journal article" date="2023" name="DNA Res.">
        <title>Chromosome-level genome assembly of Phrynocephalus forsythii using third-generation DNA sequencing and Hi-C analysis.</title>
        <authorList>
            <person name="Qi Y."/>
            <person name="Zhao W."/>
            <person name="Zhao Y."/>
            <person name="Niu C."/>
            <person name="Cao S."/>
            <person name="Zhang Y."/>
        </authorList>
    </citation>
    <scope>NUCLEOTIDE SEQUENCE</scope>
    <source>
        <tissue evidence="23">Muscle</tissue>
    </source>
</reference>
<feature type="domain" description="MACPF" evidence="22">
    <location>
        <begin position="18"/>
        <end position="345"/>
    </location>
</feature>
<comment type="function">
    <text evidence="18">Pore-forming protein involved in both innate and adaptive immunity. Plays a central role in antigen cross-presentation in dendritic cells by forming a pore in antigen-containing compartments, thereby promoting delivery of antigens for cross-presentation. Also involved in innate immune response following bacterial infection; shows antibacterial activity against a wide spectrum of Gram-positive, Gram-negative and acid-fast bacteria. Reduces the viability of the intracytosolic pathogen L.monocytogenes by inhibiting acidification of the phagocytic vacuole of host cells which restricts bacterial translocation from the vacuole to the cytosol. Required for the antibacterial activity of reactive oxygen species and nitric oxide.</text>
</comment>
<dbReference type="InterPro" id="IPR020864">
    <property type="entry name" value="MACPF"/>
</dbReference>
<keyword evidence="14" id="KW-0325">Glycoprotein</keyword>
<feature type="compositionally biased region" description="Polar residues" evidence="19">
    <location>
        <begin position="705"/>
        <end position="723"/>
    </location>
</feature>
<evidence type="ECO:0000256" key="21">
    <source>
        <dbReference type="SAM" id="SignalP"/>
    </source>
</evidence>
<evidence type="ECO:0000256" key="2">
    <source>
        <dbReference type="ARBA" id="ARBA00007256"/>
    </source>
</evidence>
<dbReference type="GO" id="GO:0045087">
    <property type="term" value="P:innate immune response"/>
    <property type="evidence" value="ECO:0007669"/>
    <property type="project" value="UniProtKB-KW"/>
</dbReference>
<evidence type="ECO:0000256" key="8">
    <source>
        <dbReference type="ARBA" id="ARBA00022843"/>
    </source>
</evidence>
<comment type="function">
    <text evidence="17">Pore-forming protein that plays a central role in antigen cross-presentation in dendritic cells by mediating delivery of antigens for cross-presentation. Dendritic cells bridge innate and adaptive immunity by capturing exogenous antigens on MHC class-I molecules and presenting them to naive CD8(+) T-cells. Acts by forming a pore in antigen-containing compartments, promoting the release of antigens into the cytosol, enabling generation of MHCI:peptide complexes and T-cell priming.</text>
</comment>
<evidence type="ECO:0000256" key="1">
    <source>
        <dbReference type="ARBA" id="ARBA00004265"/>
    </source>
</evidence>
<dbReference type="GO" id="GO:0042742">
    <property type="term" value="P:defense response to bacterium"/>
    <property type="evidence" value="ECO:0007669"/>
    <property type="project" value="TreeGrafter"/>
</dbReference>
<feature type="transmembrane region" description="Helical" evidence="20">
    <location>
        <begin position="657"/>
        <end position="677"/>
    </location>
</feature>
<evidence type="ECO:0000256" key="9">
    <source>
        <dbReference type="ARBA" id="ARBA00022859"/>
    </source>
</evidence>
<keyword evidence="12 20" id="KW-0472">Membrane</keyword>
<comment type="subcellular location">
    <subcellularLocation>
        <location evidence="1">Cytoplasmic vesicle</location>
        <location evidence="1">Phagosome membrane</location>
        <topology evidence="1">Multi-pass membrane protein</topology>
    </subcellularLocation>
</comment>
<accession>A0A9Q0Y601</accession>
<evidence type="ECO:0000256" key="3">
    <source>
        <dbReference type="ARBA" id="ARBA00021365"/>
    </source>
</evidence>
<protein>
    <recommendedName>
        <fullName evidence="3">Macrophage-expressed gene 1 protein</fullName>
    </recommendedName>
    <alternativeName>
        <fullName evidence="16">Perforin-2</fullName>
    </alternativeName>
</protein>
<evidence type="ECO:0000256" key="10">
    <source>
        <dbReference type="ARBA" id="ARBA00022989"/>
    </source>
</evidence>
<keyword evidence="15" id="KW-0968">Cytoplasmic vesicle</keyword>
<dbReference type="GO" id="GO:0002250">
    <property type="term" value="P:adaptive immune response"/>
    <property type="evidence" value="ECO:0007669"/>
    <property type="project" value="UniProtKB-KW"/>
</dbReference>
<evidence type="ECO:0000259" key="22">
    <source>
        <dbReference type="PROSITE" id="PS51412"/>
    </source>
</evidence>
<dbReference type="Pfam" id="PF01823">
    <property type="entry name" value="MACPF"/>
    <property type="match status" value="1"/>
</dbReference>
<dbReference type="PANTHER" id="PTHR31463">
    <property type="entry name" value="MACROPHAGE-EXPRESSED GENE 1 PROTEIN"/>
    <property type="match status" value="1"/>
</dbReference>
<feature type="region of interest" description="Disordered" evidence="19">
    <location>
        <begin position="700"/>
        <end position="723"/>
    </location>
</feature>
<keyword evidence="6 20" id="KW-0812">Transmembrane</keyword>
<gene>
    <name evidence="23" type="ORF">JRQ81_000146</name>
</gene>
<keyword evidence="24" id="KW-1185">Reference proteome</keyword>
<dbReference type="EMBL" id="JAPFRF010000001">
    <property type="protein sequence ID" value="KAJ7344196.1"/>
    <property type="molecule type" value="Genomic_DNA"/>
</dbReference>
<evidence type="ECO:0000256" key="18">
    <source>
        <dbReference type="ARBA" id="ARBA00045689"/>
    </source>
</evidence>
<keyword evidence="4" id="KW-1134">Transmembrane beta strand</keyword>
<dbReference type="PANTHER" id="PTHR31463:SF4">
    <property type="entry name" value="MACROPHAGE-EXPRESSED GENE 1 PROTEIN"/>
    <property type="match status" value="1"/>
</dbReference>
<keyword evidence="5" id="KW-0399">Innate immunity</keyword>